<gene>
    <name evidence="16" type="ORF">PACLA_8A064362</name>
</gene>
<evidence type="ECO:0000256" key="4">
    <source>
        <dbReference type="ARBA" id="ARBA00022701"/>
    </source>
</evidence>
<dbReference type="PANTHER" id="PTHR46532:SF13">
    <property type="entry name" value="CYTOPLASMIC DYNEIN 1 HEAVY CHAIN 1"/>
    <property type="match status" value="1"/>
</dbReference>
<dbReference type="GO" id="GO:0051959">
    <property type="term" value="F:dynein light intermediate chain binding"/>
    <property type="evidence" value="ECO:0007669"/>
    <property type="project" value="InterPro"/>
</dbReference>
<evidence type="ECO:0000256" key="7">
    <source>
        <dbReference type="ARBA" id="ARBA00022840"/>
    </source>
</evidence>
<dbReference type="Gene3D" id="1.10.8.710">
    <property type="match status" value="1"/>
</dbReference>
<dbReference type="GO" id="GO:0005858">
    <property type="term" value="C:axonemal dynein complex"/>
    <property type="evidence" value="ECO:0007669"/>
    <property type="project" value="TreeGrafter"/>
</dbReference>
<dbReference type="InterPro" id="IPR026983">
    <property type="entry name" value="DHC"/>
</dbReference>
<dbReference type="InterPro" id="IPR042222">
    <property type="entry name" value="Dynein_2_N"/>
</dbReference>
<dbReference type="InterPro" id="IPR024317">
    <property type="entry name" value="Dynein_heavy_chain_D4_dom"/>
</dbReference>
<evidence type="ECO:0000313" key="17">
    <source>
        <dbReference type="Proteomes" id="UP001152795"/>
    </source>
</evidence>
<name>A0A6S7HEU5_PARCT</name>
<keyword evidence="7" id="KW-0067">ATP-binding</keyword>
<accession>A0A6S7HEU5</accession>
<dbReference type="InterPro" id="IPR043157">
    <property type="entry name" value="Dynein_AAA1S"/>
</dbReference>
<dbReference type="InterPro" id="IPR042228">
    <property type="entry name" value="Dynein_linker_3"/>
</dbReference>
<dbReference type="FunFam" id="3.40.50.300:FF:001221">
    <property type="entry name" value="Axonemal dynein heavy chain 8"/>
    <property type="match status" value="1"/>
</dbReference>
<dbReference type="Pfam" id="PF17852">
    <property type="entry name" value="Dynein_AAA_lid"/>
    <property type="match status" value="1"/>
</dbReference>
<reference evidence="16" key="1">
    <citation type="submission" date="2020-04" db="EMBL/GenBank/DDBJ databases">
        <authorList>
            <person name="Alioto T."/>
            <person name="Alioto T."/>
            <person name="Gomez Garrido J."/>
        </authorList>
    </citation>
    <scope>NUCLEOTIDE SEQUENCE</scope>
    <source>
        <strain evidence="16">A484AB</strain>
    </source>
</reference>
<dbReference type="FunFam" id="1.10.287.2620:FF:000003">
    <property type="entry name" value="Dynein, axonemal, heavy chain 5"/>
    <property type="match status" value="1"/>
</dbReference>
<dbReference type="GO" id="GO:0005524">
    <property type="term" value="F:ATP binding"/>
    <property type="evidence" value="ECO:0007669"/>
    <property type="project" value="UniProtKB-KW"/>
</dbReference>
<dbReference type="InterPro" id="IPR056759">
    <property type="entry name" value="DYH2-5-8_CC"/>
</dbReference>
<dbReference type="Pfam" id="PF17857">
    <property type="entry name" value="AAA_lid_1"/>
    <property type="match status" value="1"/>
</dbReference>
<evidence type="ECO:0000256" key="11">
    <source>
        <dbReference type="ARBA" id="ARBA00023175"/>
    </source>
</evidence>
<dbReference type="InterPro" id="IPR041466">
    <property type="entry name" value="Dynein_AAA5_ext"/>
</dbReference>
<evidence type="ECO:0000256" key="9">
    <source>
        <dbReference type="ARBA" id="ARBA00023054"/>
    </source>
</evidence>
<keyword evidence="17" id="KW-1185">Reference proteome</keyword>
<dbReference type="InterPro" id="IPR035699">
    <property type="entry name" value="AAA_6"/>
</dbReference>
<dbReference type="GO" id="GO:0045505">
    <property type="term" value="F:dynein intermediate chain binding"/>
    <property type="evidence" value="ECO:0007669"/>
    <property type="project" value="InterPro"/>
</dbReference>
<dbReference type="EMBL" id="CACRXK020004140">
    <property type="protein sequence ID" value="CAB4001630.1"/>
    <property type="molecule type" value="Genomic_DNA"/>
</dbReference>
<dbReference type="PANTHER" id="PTHR46532">
    <property type="entry name" value="MALE FERTILITY FACTOR KL5"/>
    <property type="match status" value="1"/>
</dbReference>
<evidence type="ECO:0000256" key="15">
    <source>
        <dbReference type="SAM" id="MobiDB-lite"/>
    </source>
</evidence>
<dbReference type="FunFam" id="1.20.920.30:FF:000004">
    <property type="entry name" value="Dynein axonemal heavy chain 5"/>
    <property type="match status" value="1"/>
</dbReference>
<dbReference type="InterPro" id="IPR027417">
    <property type="entry name" value="P-loop_NTPase"/>
</dbReference>
<feature type="region of interest" description="Disordered" evidence="15">
    <location>
        <begin position="493"/>
        <end position="520"/>
    </location>
</feature>
<comment type="caution">
    <text evidence="16">The sequence shown here is derived from an EMBL/GenBank/DDBJ whole genome shotgun (WGS) entry which is preliminary data.</text>
</comment>
<dbReference type="InterPro" id="IPR041589">
    <property type="entry name" value="DNAH3_AAA_lid_1"/>
</dbReference>
<dbReference type="FunFam" id="1.20.140.100:FF:000003">
    <property type="entry name" value="Dynein, axonemal, heavy chain 5"/>
    <property type="match status" value="1"/>
</dbReference>
<dbReference type="Gene3D" id="1.10.287.2620">
    <property type="match status" value="1"/>
</dbReference>
<dbReference type="GO" id="GO:0005874">
    <property type="term" value="C:microtubule"/>
    <property type="evidence" value="ECO:0007669"/>
    <property type="project" value="UniProtKB-KW"/>
</dbReference>
<dbReference type="Gene3D" id="1.20.920.20">
    <property type="match status" value="1"/>
</dbReference>
<evidence type="ECO:0000256" key="8">
    <source>
        <dbReference type="ARBA" id="ARBA00023017"/>
    </source>
</evidence>
<evidence type="ECO:0000256" key="14">
    <source>
        <dbReference type="SAM" id="Coils"/>
    </source>
</evidence>
<dbReference type="Gene3D" id="1.20.140.100">
    <property type="entry name" value="Dynein heavy chain, N-terminal domain 2"/>
    <property type="match status" value="1"/>
</dbReference>
<dbReference type="GO" id="GO:0031514">
    <property type="term" value="C:motile cilium"/>
    <property type="evidence" value="ECO:0007669"/>
    <property type="project" value="UniProtKB-ARBA"/>
</dbReference>
<evidence type="ECO:0000256" key="2">
    <source>
        <dbReference type="ARBA" id="ARBA00008887"/>
    </source>
</evidence>
<dbReference type="GO" id="GO:0007018">
    <property type="term" value="P:microtubule-based movement"/>
    <property type="evidence" value="ECO:0007669"/>
    <property type="project" value="InterPro"/>
</dbReference>
<dbReference type="Gene3D" id="1.10.472.130">
    <property type="match status" value="1"/>
</dbReference>
<dbReference type="FunFam" id="3.20.180.20:FF:000001">
    <property type="entry name" value="Dynein axonemal heavy chain 5"/>
    <property type="match status" value="1"/>
</dbReference>
<keyword evidence="10" id="KW-0969">Cilium</keyword>
<keyword evidence="6" id="KW-0547">Nucleotide-binding</keyword>
<sequence length="2860" mass="328531">MITACKNYITEEGFKTVWDYPQEELISKLMDCVKLNEAYQQSFQRAKKKLEENPEERQFEFSEMYIFGKINSFTGRCHKIIDMMSTIKSFLILGESKIEGIEQIWSRFQLILTTIKKKPYDLLDYRKMEFDVDYEEFRRQIQELQTQLYIFIDACYNRVSSTQQALQVMRKFERLGLECLKEAIADKYHKILLQFGRDIENIQKTYQRLRHEPPIARDLPPIAGKIMWARQMFRRIQEPMEHLKKYPEILQGDDSKRIVRNYNKVAKVLLEFEVLYHQAWVKQVDVIKTGLAASLFVRHPETKKIFVNFDPEILTLIRETECMVRLGLDIPFAARSLLYKQHTLKKNYNKLQLLLVEYERVLDKIPPSFKPLMAPHMAKLDAAIDPGLTMLNWTSLNLATYLESVYEALRELDLLLTRAQDLVTFRIDGVLNEMSMVPLCELPSDASWTVEEFLKNTEELCRQGAELLQTKSALVEEAVNELIAMLLKIDGEEEQEEPGIESEDSPESARKPSIKSKKSIGNESDVLRPISGRTGTSSRLGSAAISPNAAALKRKREMKDYLIEEAQELLSYFNHRNVDAIVRVTKATLDAMRKRVTVSSSLHYIEASLLARDSQFNTPLFKSFMTLAIPSITMQPALDEIQQTLNRAAQKVVNVARSIQQWERTCKVFMKPKISEEEFETRSRSVSNATSIDEDSREYLNTRRATRSETDSSVVSGLTAFIKKDNYFKQVSENKEIAKLFSILSTLINSTKKEVTTALEHFDLYDGVWKLNRDEELETFLQDDLSLSEFEAMIHHYEALEKKIMAEPESYSVGAVALYTEKLKASLCAETKAWRVAYGKLCNTKYLNEMEMIFTSVEDWVKRLNRPIKDLDDIRLAMVTLKEIREKEITIDMMIGPIEESYAMLNRHEVLVAREESERVDTLRYSWEKLQALASESQGALIKIQPNFKNDLLESVEAFIVDVDFFSRDYLHIGPMVSGVAPNEASDRLIIFQNRFDALWRKYITYSGGEELFGLTVTEYPGLMKIKRELNLLQKLYGLYNDVIDTVNGYYDIMWTDVDIEKINQELLEFQNRCRKLPRALKDWQAFQELRNTIDDFNESCPLLELMANKAMKLRHWERIAQVTGHTFDVESEAFALRNIMEAPLLKYKEDIEDICIAATKEKDIEAKLKGVIADWNLREFAFANFKNRGELLLRGDNTSEIISVMEDSLMVLGSLMSNRYNAPFKKSIQDWVHKLSNTTDIIENWMTVQNLWIYLEAVFVGGDIAKQLPKEAKRFQNIDKQWVKIMTRAHETMNVVYCCTSDETLGQLLPHLLEQLELCQKSLTGYLEKKRLVFPRFFFVSDPALLEILGQASDSHTIQAHLSSVFDNIKHVKFHDKDYDRILSIISREGETIELEKSVMAQGNVEVWLGALMNMAQKSLHNVIRQAHFAIGDANFQLLEFLNTFAAQVGLLGIQMIWTRDSTEALTSAKYDKKVMTQTNQAFLDLLNVLVEQTTQELTKVERTKYETLITIHVHQRDIFDDLCRMHIKSPSDFEWLKQIRFYFSEDMDKCLVSITDVDFIYQNEFIGCTERLVITPLTDRCYITLAQALHMSMGGAPAGPAGTGKTETTKDMGKALGKYVVVFNCSDQLDYRGLGRIFKGLAQSGSWGCFDEFNRIDLPVLSVAAQQIYIVLSCKKERKKQFIFSDGDVVMMNPEFGIFLTMNPGYAGRQELPENLKIQFRTVAMMVPDRQIIIRVKLASCGFIDSVVLARKFYTLYKLCEEQLSKQVHYDFGLRNILSVLRTLGAAKRGSPGDSENTTVMRVLRDMNLSKLVDEDEPLFLSLINDLFPGISLDKAGYPELENAIESQTEESQLINHPSWRLKLIQLFETQRVRHGMMVLGPSGAGKTTCIHTLMKAMSECGIPHREMRMNPKAITAPQMFGRLDAATNDWTDGIFSTLWRKTLRAKKGERIWIVLDGPVDAIWIENLNSVLDDNKTLTLANGDRIPMSPQCKIIFEPHNIDNASPATVSRNGMVYMSSSGLDWRPILQGWLNKRSVNEAEIIKNLFDKSFQDILDFASHSLVFKISVLECNHIAQACNLLEGLITSKEEKDEGGQMAAQHLERLYVFAIMWSVGALLELEDRAKLELFIREQFELDLPETEAQQTMFEFFVNDTGDWEHWENRVEEYIYPKTHTPDYLSILVPNVDNVRTDFLIKTIAKQGKAALLIGEQGTAKTIMVKGFMSKYDPEGHLQKSFNFSSASTPLLYQRTIESYVDKRMGNTYGPPAGKKMTVFVDDINMPIINEWGDQVTNEIVRQLMEMGGFYNLEKPGDFTHIVETQFLAAMIHPGGGRNDIPSRLKRQFSIFNCTLPSNASIDKIFGVIGSGHFCKERGFPEMVRELSKNLVPLTRRLWQMTKVKMLPTPAKFHYIFNLRDLSRIWQGMLNTVSDIIVDERSLMLLWKHECHRVIADRFTNQQDKDWFEKSLIKLVGEELGDELYAHVEETPYFVDFLRDAPEATGDEPEDTDFETPKIYEAIPSFEFLEQRLLMYLSLYNESIRGAGMDLVFFTDAMVNLVKISRIIRMPRGNALLVGVGGSGKQSLTKLASFIAGYKIFQITLTRSYNQSNLMEDLKFLYRTAGQMGQGITFIFTDQEIKEEGFLEYLNNVLSSGEVSNLFARDEIDEICGELIPVMKKEYPRRPPTPENLYDYFLTRAKRNLHVALCFSPVGEKFRNRSLKFPGLISGCTMDWFSRWPKDALIAVADHFLSDFDIVCTPEIKREVVQSMGVFHDGVALTCSDYFERFRRATHVTPKSYLSFINGYKTVYSLKRKQIGDLGARMNTGLDKLMEASESVAELSKQLAVKEKELAVASQKADTP</sequence>
<dbReference type="Gene3D" id="1.20.920.30">
    <property type="match status" value="1"/>
</dbReference>
<dbReference type="Gene3D" id="3.20.180.20">
    <property type="entry name" value="Dynein heavy chain, N-terminal domain 2"/>
    <property type="match status" value="1"/>
</dbReference>
<feature type="coiled-coil region" evidence="14">
    <location>
        <begin position="2829"/>
        <end position="2856"/>
    </location>
</feature>
<evidence type="ECO:0000256" key="10">
    <source>
        <dbReference type="ARBA" id="ARBA00023069"/>
    </source>
</evidence>
<dbReference type="Pfam" id="PF25007">
    <property type="entry name" value="DYH2-5-8_CC"/>
    <property type="match status" value="1"/>
</dbReference>
<dbReference type="Pfam" id="PF12775">
    <property type="entry name" value="AAA_7"/>
    <property type="match status" value="1"/>
</dbReference>
<organism evidence="16 17">
    <name type="scientific">Paramuricea clavata</name>
    <name type="common">Red gorgonian</name>
    <name type="synonym">Violescent sea-whip</name>
    <dbReference type="NCBI Taxonomy" id="317549"/>
    <lineage>
        <taxon>Eukaryota</taxon>
        <taxon>Metazoa</taxon>
        <taxon>Cnidaria</taxon>
        <taxon>Anthozoa</taxon>
        <taxon>Octocorallia</taxon>
        <taxon>Malacalcyonacea</taxon>
        <taxon>Plexauridae</taxon>
        <taxon>Paramuricea</taxon>
    </lineage>
</organism>
<keyword evidence="11" id="KW-0505">Motor protein</keyword>
<feature type="compositionally biased region" description="Acidic residues" evidence="15">
    <location>
        <begin position="493"/>
        <end position="506"/>
    </location>
</feature>
<keyword evidence="9 14" id="KW-0175">Coiled coil</keyword>
<dbReference type="FunFam" id="1.10.472.130:FF:000009">
    <property type="entry name" value="Dynein heavy chain 5, axonemal"/>
    <property type="match status" value="1"/>
</dbReference>
<evidence type="ECO:0000256" key="13">
    <source>
        <dbReference type="ARBA" id="ARBA00023273"/>
    </source>
</evidence>
<dbReference type="OrthoDB" id="10041521at2759"/>
<dbReference type="Gene3D" id="1.20.58.1120">
    <property type="match status" value="1"/>
</dbReference>
<evidence type="ECO:0000256" key="6">
    <source>
        <dbReference type="ARBA" id="ARBA00022741"/>
    </source>
</evidence>
<keyword evidence="13" id="KW-0966">Cell projection</keyword>
<proteinExistence type="inferred from homology"/>
<evidence type="ECO:0000313" key="16">
    <source>
        <dbReference type="EMBL" id="CAB4001630.1"/>
    </source>
</evidence>
<dbReference type="InterPro" id="IPR013602">
    <property type="entry name" value="Dynein_heavy_linker"/>
</dbReference>
<evidence type="ECO:0000256" key="1">
    <source>
        <dbReference type="ARBA" id="ARBA00004430"/>
    </source>
</evidence>
<dbReference type="FunFam" id="1.20.58.1120:FF:000004">
    <property type="entry name" value="Dynein axonemal heavy chain 5"/>
    <property type="match status" value="1"/>
</dbReference>
<dbReference type="FunFam" id="1.10.8.710:FF:000003">
    <property type="entry name" value="Dynein axonemal heavy chain 5"/>
    <property type="match status" value="1"/>
</dbReference>
<dbReference type="FunFam" id="3.40.50.300:FF:000543">
    <property type="entry name" value="Dynein axonemal heavy chain 5"/>
    <property type="match status" value="1"/>
</dbReference>
<keyword evidence="8" id="KW-0243">Dynein</keyword>
<evidence type="ECO:0000256" key="5">
    <source>
        <dbReference type="ARBA" id="ARBA00022737"/>
    </source>
</evidence>
<evidence type="ECO:0000256" key="3">
    <source>
        <dbReference type="ARBA" id="ARBA00022490"/>
    </source>
</evidence>
<comment type="subcellular location">
    <subcellularLocation>
        <location evidence="1">Cytoplasm</location>
        <location evidence="1">Cytoskeleton</location>
        <location evidence="1">Cilium axoneme</location>
    </subcellularLocation>
</comment>
<keyword evidence="12" id="KW-0206">Cytoskeleton</keyword>
<dbReference type="Pfam" id="PF08393">
    <property type="entry name" value="DHC_N2"/>
    <property type="match status" value="1"/>
</dbReference>
<dbReference type="SUPFAM" id="SSF52540">
    <property type="entry name" value="P-loop containing nucleoside triphosphate hydrolases"/>
    <property type="match status" value="4"/>
</dbReference>
<evidence type="ECO:0000256" key="12">
    <source>
        <dbReference type="ARBA" id="ARBA00023212"/>
    </source>
</evidence>
<dbReference type="Pfam" id="PF08385">
    <property type="entry name" value="DHC_N1"/>
    <property type="match status" value="1"/>
</dbReference>
<keyword evidence="4" id="KW-0493">Microtubule</keyword>
<dbReference type="Pfam" id="PF12780">
    <property type="entry name" value="AAA_8"/>
    <property type="match status" value="1"/>
</dbReference>
<dbReference type="FunFam" id="3.40.50.300:FF:000044">
    <property type="entry name" value="Dynein heavy chain 5, axonemal"/>
    <property type="match status" value="1"/>
</dbReference>
<comment type="similarity">
    <text evidence="2">Belongs to the dynein heavy chain family.</text>
</comment>
<dbReference type="SMART" id="SM00382">
    <property type="entry name" value="AAA"/>
    <property type="match status" value="3"/>
</dbReference>
<dbReference type="Proteomes" id="UP001152795">
    <property type="component" value="Unassembled WGS sequence"/>
</dbReference>
<keyword evidence="5" id="KW-0677">Repeat</keyword>
<keyword evidence="3" id="KW-0963">Cytoplasm</keyword>
<dbReference type="InterPro" id="IPR003593">
    <property type="entry name" value="AAA+_ATPase"/>
</dbReference>
<dbReference type="Gene3D" id="3.40.50.300">
    <property type="entry name" value="P-loop containing nucleotide triphosphate hydrolases"/>
    <property type="match status" value="3"/>
</dbReference>
<dbReference type="FunFam" id="3.40.50.300:FF:002141">
    <property type="entry name" value="Dynein heavy chain"/>
    <property type="match status" value="1"/>
</dbReference>
<protein>
    <submittedName>
        <fullName evidence="16">Dynein heavy chain 5, axonemal-like</fullName>
    </submittedName>
</protein>
<dbReference type="InterPro" id="IPR013594">
    <property type="entry name" value="Dynein_heavy_tail"/>
</dbReference>
<dbReference type="Pfam" id="PF12774">
    <property type="entry name" value="AAA_6"/>
    <property type="match status" value="1"/>
</dbReference>